<dbReference type="InterPro" id="IPR012223">
    <property type="entry name" value="TEII"/>
</dbReference>
<evidence type="ECO:0000313" key="3">
    <source>
        <dbReference type="EMBL" id="OOC08106.1"/>
    </source>
</evidence>
<evidence type="ECO:0000259" key="2">
    <source>
        <dbReference type="Pfam" id="PF00975"/>
    </source>
</evidence>
<feature type="domain" description="Thioesterase" evidence="2">
    <location>
        <begin position="20"/>
        <end position="238"/>
    </location>
</feature>
<dbReference type="Gene3D" id="3.40.50.1820">
    <property type="entry name" value="alpha/beta hydrolase"/>
    <property type="match status" value="1"/>
</dbReference>
<organism evidence="3 4">
    <name type="scientific">Amycolatopsis azurea DSM 43854</name>
    <dbReference type="NCBI Taxonomy" id="1238180"/>
    <lineage>
        <taxon>Bacteria</taxon>
        <taxon>Bacillati</taxon>
        <taxon>Actinomycetota</taxon>
        <taxon>Actinomycetes</taxon>
        <taxon>Pseudonocardiales</taxon>
        <taxon>Pseudonocardiaceae</taxon>
        <taxon>Amycolatopsis</taxon>
    </lineage>
</organism>
<dbReference type="Pfam" id="PF00975">
    <property type="entry name" value="Thioesterase"/>
    <property type="match status" value="1"/>
</dbReference>
<dbReference type="Proteomes" id="UP000188551">
    <property type="component" value="Unassembled WGS sequence"/>
</dbReference>
<dbReference type="InterPro" id="IPR001031">
    <property type="entry name" value="Thioesterase"/>
</dbReference>
<comment type="similarity">
    <text evidence="1">Belongs to the thioesterase family.</text>
</comment>
<reference evidence="3 4" key="1">
    <citation type="submission" date="2017-02" db="EMBL/GenBank/DDBJ databases">
        <title>Amycolatopsis azurea DSM 43854 draft genome.</title>
        <authorList>
            <person name="Mayilraj S."/>
        </authorList>
    </citation>
    <scope>NUCLEOTIDE SEQUENCE [LARGE SCALE GENOMIC DNA]</scope>
    <source>
        <strain evidence="3 4">DSM 43854</strain>
    </source>
</reference>
<accession>A0ABX3JN71</accession>
<gene>
    <name evidence="3" type="ORF">B0293_04330</name>
</gene>
<dbReference type="SUPFAM" id="SSF53474">
    <property type="entry name" value="alpha/beta-Hydrolases"/>
    <property type="match status" value="1"/>
</dbReference>
<dbReference type="EMBL" id="MUXN01000002">
    <property type="protein sequence ID" value="OOC08106.1"/>
    <property type="molecule type" value="Genomic_DNA"/>
</dbReference>
<evidence type="ECO:0000313" key="4">
    <source>
        <dbReference type="Proteomes" id="UP000188551"/>
    </source>
</evidence>
<name>A0ABX3JN71_9PSEU</name>
<keyword evidence="4" id="KW-1185">Reference proteome</keyword>
<protein>
    <submittedName>
        <fullName evidence="3">Thioesterase</fullName>
    </submittedName>
</protein>
<proteinExistence type="inferred from homology"/>
<dbReference type="RefSeq" id="WP_245191844.1">
    <property type="nucleotide sequence ID" value="NZ_ANMG01000005.1"/>
</dbReference>
<dbReference type="PANTHER" id="PTHR11487">
    <property type="entry name" value="THIOESTERASE"/>
    <property type="match status" value="1"/>
</dbReference>
<dbReference type="PANTHER" id="PTHR11487:SF0">
    <property type="entry name" value="S-ACYL FATTY ACID SYNTHASE THIOESTERASE, MEDIUM CHAIN"/>
    <property type="match status" value="1"/>
</dbReference>
<evidence type="ECO:0000256" key="1">
    <source>
        <dbReference type="ARBA" id="ARBA00007169"/>
    </source>
</evidence>
<sequence>MTGPRRQRRAPARAGTATVRLYCLAHAGGDARMFASWSRTLPEYIEVCPVQLPGHGERLRDRAPRTLEEAIGEVLPRIEPDLPSVLFGHSLGAILAFEAAGRLRDAGRPPARLLVSGHRAPHLPMRERKIHHLPEREFVARLRELDGTPQTVLDNPGFLRMMLPVLRADFTVSETYVHRPGPPLDCPVTAFGGADDPDVGTTELQSWSRHTSARFRAEILPGGHFYFSSSPDALLRLLVAELAGFAPARSA</sequence>
<dbReference type="InterPro" id="IPR029058">
    <property type="entry name" value="AB_hydrolase_fold"/>
</dbReference>
<comment type="caution">
    <text evidence="3">The sequence shown here is derived from an EMBL/GenBank/DDBJ whole genome shotgun (WGS) entry which is preliminary data.</text>
</comment>